<dbReference type="EMBL" id="ASPP01023428">
    <property type="protein sequence ID" value="ETO10513.1"/>
    <property type="molecule type" value="Genomic_DNA"/>
</dbReference>
<evidence type="ECO:0000256" key="1">
    <source>
        <dbReference type="SAM" id="MobiDB-lite"/>
    </source>
</evidence>
<feature type="region of interest" description="Disordered" evidence="1">
    <location>
        <begin position="124"/>
        <end position="189"/>
    </location>
</feature>
<gene>
    <name evidence="2" type="ORF">RFI_26863</name>
</gene>
<organism evidence="2 3">
    <name type="scientific">Reticulomyxa filosa</name>
    <dbReference type="NCBI Taxonomy" id="46433"/>
    <lineage>
        <taxon>Eukaryota</taxon>
        <taxon>Sar</taxon>
        <taxon>Rhizaria</taxon>
        <taxon>Retaria</taxon>
        <taxon>Foraminifera</taxon>
        <taxon>Monothalamids</taxon>
        <taxon>Reticulomyxidae</taxon>
        <taxon>Reticulomyxa</taxon>
    </lineage>
</organism>
<dbReference type="Proteomes" id="UP000023152">
    <property type="component" value="Unassembled WGS sequence"/>
</dbReference>
<feature type="compositionally biased region" description="Basic and acidic residues" evidence="1">
    <location>
        <begin position="136"/>
        <end position="164"/>
    </location>
</feature>
<evidence type="ECO:0000313" key="3">
    <source>
        <dbReference type="Proteomes" id="UP000023152"/>
    </source>
</evidence>
<proteinExistence type="predicted"/>
<dbReference type="AlphaFoldDB" id="X6M934"/>
<keyword evidence="3" id="KW-1185">Reference proteome</keyword>
<name>X6M934_RETFI</name>
<comment type="caution">
    <text evidence="2">The sequence shown here is derived from an EMBL/GenBank/DDBJ whole genome shotgun (WGS) entry which is preliminary data.</text>
</comment>
<protein>
    <submittedName>
        <fullName evidence="2">Uncharacterized protein</fullName>
    </submittedName>
</protein>
<sequence length="235" mass="25954">MTATTTGTAAIPIPVPASASAPVPVPVPVPVSAVTNNIGDINPISDMCDTQMKEQNPLLFLPSLHYTHSDVTPNANANPNTQINTSAIDSGRPNTNHLIVSNLDKERKLVNPKFYRLINSLKSESEDGKSATSQRANEKTEEHKSAEHNHGEDDEEHIDKDCKSTEQQCKKKRGRPKKSNIAVKTKGSEKISHTKHCVKTVRVKSEVCMHTFMCESLKFYPNSNKKKKEFIVAVE</sequence>
<feature type="region of interest" description="Disordered" evidence="1">
    <location>
        <begin position="74"/>
        <end position="95"/>
    </location>
</feature>
<evidence type="ECO:0000313" key="2">
    <source>
        <dbReference type="EMBL" id="ETO10513.1"/>
    </source>
</evidence>
<reference evidence="2 3" key="1">
    <citation type="journal article" date="2013" name="Curr. Biol.">
        <title>The Genome of the Foraminiferan Reticulomyxa filosa.</title>
        <authorList>
            <person name="Glockner G."/>
            <person name="Hulsmann N."/>
            <person name="Schleicher M."/>
            <person name="Noegel A.A."/>
            <person name="Eichinger L."/>
            <person name="Gallinger C."/>
            <person name="Pawlowski J."/>
            <person name="Sierra R."/>
            <person name="Euteneuer U."/>
            <person name="Pillet L."/>
            <person name="Moustafa A."/>
            <person name="Platzer M."/>
            <person name="Groth M."/>
            <person name="Szafranski K."/>
            <person name="Schliwa M."/>
        </authorList>
    </citation>
    <scope>NUCLEOTIDE SEQUENCE [LARGE SCALE GENOMIC DNA]</scope>
</reference>
<accession>X6M934</accession>